<name>A0A511YKA3_9FLAO</name>
<gene>
    <name evidence="1" type="ORF">CHA01nite_13680</name>
</gene>
<keyword evidence="2" id="KW-1185">Reference proteome</keyword>
<protein>
    <submittedName>
        <fullName evidence="1">Uncharacterized protein</fullName>
    </submittedName>
</protein>
<accession>A0A511YKA3</accession>
<dbReference type="Proteomes" id="UP000321863">
    <property type="component" value="Unassembled WGS sequence"/>
</dbReference>
<sequence length="121" mass="14490">MFIKSKAQLDTLNYLKQFEANRANYIGQPFSKLLQDMIQIQPKTVWPSPNFKNKNYNFSTRFKFCNVEQSYFNVITLSVEWETPIPVSSSEYYQQLHDFYFTNDEKNLYGSKIVKDIKVYR</sequence>
<evidence type="ECO:0000313" key="2">
    <source>
        <dbReference type="Proteomes" id="UP000321863"/>
    </source>
</evidence>
<proteinExistence type="predicted"/>
<comment type="caution">
    <text evidence="1">The sequence shown here is derived from an EMBL/GenBank/DDBJ whole genome shotgun (WGS) entry which is preliminary data.</text>
</comment>
<evidence type="ECO:0000313" key="1">
    <source>
        <dbReference type="EMBL" id="GEN75628.1"/>
    </source>
</evidence>
<reference evidence="1 2" key="1">
    <citation type="submission" date="2019-07" db="EMBL/GenBank/DDBJ databases">
        <title>Whole genome shotgun sequence of Chryseobacterium hagamense NBRC 105253.</title>
        <authorList>
            <person name="Hosoyama A."/>
            <person name="Uohara A."/>
            <person name="Ohji S."/>
            <person name="Ichikawa N."/>
        </authorList>
    </citation>
    <scope>NUCLEOTIDE SEQUENCE [LARGE SCALE GENOMIC DNA]</scope>
    <source>
        <strain evidence="1 2">NBRC 105253</strain>
    </source>
</reference>
<dbReference type="AlphaFoldDB" id="A0A511YKA3"/>
<organism evidence="1 2">
    <name type="scientific">Chryseobacterium hagamense</name>
    <dbReference type="NCBI Taxonomy" id="395935"/>
    <lineage>
        <taxon>Bacteria</taxon>
        <taxon>Pseudomonadati</taxon>
        <taxon>Bacteroidota</taxon>
        <taxon>Flavobacteriia</taxon>
        <taxon>Flavobacteriales</taxon>
        <taxon>Weeksellaceae</taxon>
        <taxon>Chryseobacterium group</taxon>
        <taxon>Chryseobacterium</taxon>
    </lineage>
</organism>
<dbReference type="EMBL" id="BJYJ01000004">
    <property type="protein sequence ID" value="GEN75628.1"/>
    <property type="molecule type" value="Genomic_DNA"/>
</dbReference>